<evidence type="ECO:0000313" key="2">
    <source>
        <dbReference type="EMBL" id="PTB41212.1"/>
    </source>
</evidence>
<feature type="region of interest" description="Disordered" evidence="1">
    <location>
        <begin position="225"/>
        <end position="352"/>
    </location>
</feature>
<feature type="region of interest" description="Disordered" evidence="1">
    <location>
        <begin position="366"/>
        <end position="447"/>
    </location>
</feature>
<dbReference type="Proteomes" id="UP000240493">
    <property type="component" value="Unassembled WGS sequence"/>
</dbReference>
<feature type="compositionally biased region" description="Low complexity" evidence="1">
    <location>
        <begin position="23"/>
        <end position="61"/>
    </location>
</feature>
<protein>
    <submittedName>
        <fullName evidence="2">Uncharacterized protein</fullName>
    </submittedName>
</protein>
<feature type="compositionally biased region" description="Polar residues" evidence="1">
    <location>
        <begin position="93"/>
        <end position="117"/>
    </location>
</feature>
<feature type="region of interest" description="Disordered" evidence="1">
    <location>
        <begin position="590"/>
        <end position="667"/>
    </location>
</feature>
<feature type="region of interest" description="Disordered" evidence="1">
    <location>
        <begin position="176"/>
        <end position="207"/>
    </location>
</feature>
<organism evidence="2 3">
    <name type="scientific">Trichoderma asperellum (strain ATCC 204424 / CBS 433.97 / NBRC 101777)</name>
    <dbReference type="NCBI Taxonomy" id="1042311"/>
    <lineage>
        <taxon>Eukaryota</taxon>
        <taxon>Fungi</taxon>
        <taxon>Dikarya</taxon>
        <taxon>Ascomycota</taxon>
        <taxon>Pezizomycotina</taxon>
        <taxon>Sordariomycetes</taxon>
        <taxon>Hypocreomycetidae</taxon>
        <taxon>Hypocreales</taxon>
        <taxon>Hypocreaceae</taxon>
        <taxon>Trichoderma</taxon>
    </lineage>
</organism>
<feature type="region of interest" description="Disordered" evidence="1">
    <location>
        <begin position="846"/>
        <end position="1021"/>
    </location>
</feature>
<evidence type="ECO:0000313" key="3">
    <source>
        <dbReference type="Proteomes" id="UP000240493"/>
    </source>
</evidence>
<keyword evidence="3" id="KW-1185">Reference proteome</keyword>
<feature type="compositionally biased region" description="Basic and acidic residues" evidence="1">
    <location>
        <begin position="1151"/>
        <end position="1164"/>
    </location>
</feature>
<reference evidence="2 3" key="1">
    <citation type="submission" date="2016-07" db="EMBL/GenBank/DDBJ databases">
        <title>Multiple horizontal gene transfer events from other fungi enriched the ability of initially mycotrophic Trichoderma (Ascomycota) to feed on dead plant biomass.</title>
        <authorList>
            <consortium name="DOE Joint Genome Institute"/>
            <person name="Aerts A."/>
            <person name="Atanasova L."/>
            <person name="Chenthamara K."/>
            <person name="Zhang J."/>
            <person name="Grujic M."/>
            <person name="Henrissat B."/>
            <person name="Kuo A."/>
            <person name="Salamov A."/>
            <person name="Lipzen A."/>
            <person name="Labutti K."/>
            <person name="Barry K."/>
            <person name="Miao Y."/>
            <person name="Rahimi M.J."/>
            <person name="Shen Q."/>
            <person name="Grigoriev I.V."/>
            <person name="Kubicek C.P."/>
            <person name="Druzhinina I.S."/>
        </authorList>
    </citation>
    <scope>NUCLEOTIDE SEQUENCE [LARGE SCALE GENOMIC DNA]</scope>
    <source>
        <strain evidence="2 3">CBS 433.97</strain>
    </source>
</reference>
<feature type="compositionally biased region" description="Basic and acidic residues" evidence="1">
    <location>
        <begin position="513"/>
        <end position="533"/>
    </location>
</feature>
<dbReference type="EMBL" id="KZ679261">
    <property type="protein sequence ID" value="PTB41212.1"/>
    <property type="molecule type" value="Genomic_DNA"/>
</dbReference>
<name>A0A2T3Z8V1_TRIA4</name>
<gene>
    <name evidence="2" type="ORF">M441DRAFT_68264</name>
</gene>
<feature type="compositionally biased region" description="Basic and acidic residues" evidence="1">
    <location>
        <begin position="1195"/>
        <end position="1206"/>
    </location>
</feature>
<feature type="compositionally biased region" description="Acidic residues" evidence="1">
    <location>
        <begin position="601"/>
        <end position="611"/>
    </location>
</feature>
<evidence type="ECO:0000256" key="1">
    <source>
        <dbReference type="SAM" id="MobiDB-lite"/>
    </source>
</evidence>
<feature type="compositionally biased region" description="Polar residues" evidence="1">
    <location>
        <begin position="634"/>
        <end position="667"/>
    </location>
</feature>
<feature type="compositionally biased region" description="Polar residues" evidence="1">
    <location>
        <begin position="876"/>
        <end position="909"/>
    </location>
</feature>
<dbReference type="OrthoDB" id="5423926at2759"/>
<feature type="compositionally biased region" description="Basic residues" evidence="1">
    <location>
        <begin position="912"/>
        <end position="921"/>
    </location>
</feature>
<feature type="region of interest" description="Disordered" evidence="1">
    <location>
        <begin position="493"/>
        <end position="571"/>
    </location>
</feature>
<accession>A0A2T3Z8V1</accession>
<feature type="compositionally biased region" description="Low complexity" evidence="1">
    <location>
        <begin position="534"/>
        <end position="551"/>
    </location>
</feature>
<feature type="compositionally biased region" description="Polar residues" evidence="1">
    <location>
        <begin position="366"/>
        <end position="375"/>
    </location>
</feature>
<proteinExistence type="predicted"/>
<feature type="region of interest" description="Disordered" evidence="1">
    <location>
        <begin position="1080"/>
        <end position="1112"/>
    </location>
</feature>
<feature type="compositionally biased region" description="Low complexity" evidence="1">
    <location>
        <begin position="982"/>
        <end position="994"/>
    </location>
</feature>
<feature type="compositionally biased region" description="Polar residues" evidence="1">
    <location>
        <begin position="1094"/>
        <end position="1103"/>
    </location>
</feature>
<feature type="compositionally biased region" description="Polar residues" evidence="1">
    <location>
        <begin position="404"/>
        <end position="416"/>
    </location>
</feature>
<feature type="region of interest" description="Disordered" evidence="1">
    <location>
        <begin position="1124"/>
        <end position="1273"/>
    </location>
</feature>
<dbReference type="STRING" id="1042311.A0A2T3Z8V1"/>
<sequence>MFKLSRRRDHSLQPPLTKETADPDAAMAAASAYMRGSSTPAQSLSSAAAAAALRAQPAPLTNVAEAPSKRVQRRASSLSSPVGRDRGKKNKLSRTPSVSSMSERTFRSPSPGRTASNKKQDVPPVPSMPASKNITTPIKTQNFRTASQKSKGHQQGAWFGAAVAQHDQTLESISKLTPDLPESRSGSVSSSINFSYPRRMPSYDSNMPAEHELVYDPNSRRMVPKATATPANRQVEDAVQISSEKAKGAKPSKKTYTTQEPADEMMNLPPPNNIQAESPLLASDLSNDSGFFERKIPNDVSSPSRLVTAAVEKPSPKRENEDKATRDFQRPNDFQDEASEVLTSASVSPSLPKYDNLKVEIPFSYAGSSSETSVRSAHFASSADRLVVKHEPPPRSLSPRKSAMKSSISSRGSLSQHPHENLEYPGLGISHSSGEDAVTSQKKGARVSWNDNSTVMAIEPSKFEEADTTAASNIHSRQKAYNTVDGLKIANESPLQQDELMSPRPALPLFGSVRDKKGKEPEERQLVRPRERSLSPQSLPPSTSHSSSFTPKTENIPSAEPVKELSFNREQMPRNVANISKYREPLPAIMASTESLGHEGEDMDSSDDERFEDVLTGIDESTSQNPARDALPDLSSTANVSGNEASKASSTTVSGLPGNSNETPYSLPQMQQHGIIPMARSNSLPGSFPPDDIVPKLNTSDANGFVALMLTQASGSKTVKLTQSIDENKIEEESDKDSIYSDAYEDQPEDAGDGFMSIDAALANPPFSEPGIGDFNLTANHEQKVSDYDVGADDWERTKAYWKSLTSEERRRLEIEALQEADDDALHRSVVATGSAAVADDSGFLRAKQRKQSHQSQVERPVPADLVSPRAAQGHNDPSGQASFASVDAQTGHRSLQQPDATKTGNTATGRGLKKLAKLKRSLSSEPRHADDGRGPVARPSSLYNPIISSGSGPKHGSKNPQIATEYPADMKSTLRRRGSDSSESSFVRSRSTSDAQRGFRASMRSNVSEARLSMGGTRGGKRMTLRSLSPSASHAQRHSVVPTSYSETVTVHQGNRLFHQNAAAPHTNRSLSKRYEDSAYGDHMSDSSDDDLNTTPLTNRSLTGDEYEPTHSKLKHSFSHLYARNKTPDHNPHANAGFTSNSQKHNKLKRRDDQYYNEGDTHMRPSSQPIGAAAQEASPRRPGLISTLMRKKDHRETHETQHNTEDAAPTHSSGWPLQNRRAVPNELPMTSSTEDGGRRSAASGSIVKDGLTSDPRQQHELQGSSDAGNANILLSPEHKRKKFNSLRKIFKIND</sequence>
<feature type="compositionally biased region" description="Polar residues" evidence="1">
    <location>
        <begin position="184"/>
        <end position="194"/>
    </location>
</feature>
<feature type="compositionally biased region" description="Basic and acidic residues" evidence="1">
    <location>
        <begin position="314"/>
        <end position="330"/>
    </location>
</feature>
<feature type="compositionally biased region" description="Polar residues" evidence="1">
    <location>
        <begin position="942"/>
        <end position="952"/>
    </location>
</feature>
<feature type="region of interest" description="Disordered" evidence="1">
    <location>
        <begin position="1"/>
        <end position="138"/>
    </location>
</feature>